<keyword evidence="2" id="KW-0808">Transferase</keyword>
<dbReference type="GO" id="GO:0005783">
    <property type="term" value="C:endoplasmic reticulum"/>
    <property type="evidence" value="ECO:0007669"/>
    <property type="project" value="Ensembl"/>
</dbReference>
<dbReference type="PANTHER" id="PTHR13943:SF31">
    <property type="entry name" value="PHOSPHOLIPASE A AND ACYLTRANSFERASE 3"/>
    <property type="match status" value="1"/>
</dbReference>
<protein>
    <submittedName>
        <fullName evidence="6">Phospholipase A and acyltransferase 3</fullName>
    </submittedName>
</protein>
<name>A0A670YRV7_PSETE</name>
<evidence type="ECO:0000313" key="7">
    <source>
        <dbReference type="Proteomes" id="UP000472273"/>
    </source>
</evidence>
<dbReference type="GO" id="GO:0006641">
    <property type="term" value="P:triglyceride metabolic process"/>
    <property type="evidence" value="ECO:0007669"/>
    <property type="project" value="Ensembl"/>
</dbReference>
<gene>
    <name evidence="6" type="primary">PLAAT3</name>
</gene>
<dbReference type="GO" id="GO:0016042">
    <property type="term" value="P:lipid catabolic process"/>
    <property type="evidence" value="ECO:0007669"/>
    <property type="project" value="Ensembl"/>
</dbReference>
<feature type="domain" description="LRAT" evidence="5">
    <location>
        <begin position="1"/>
        <end position="101"/>
    </location>
</feature>
<dbReference type="GO" id="GO:0030397">
    <property type="term" value="P:membrane disassembly"/>
    <property type="evidence" value="ECO:0007669"/>
    <property type="project" value="Ensembl"/>
</dbReference>
<dbReference type="Pfam" id="PF04970">
    <property type="entry name" value="LRAT"/>
    <property type="match status" value="1"/>
</dbReference>
<evidence type="ECO:0000259" key="5">
    <source>
        <dbReference type="PROSITE" id="PS51934"/>
    </source>
</evidence>
<dbReference type="GO" id="GO:0008970">
    <property type="term" value="F:phospholipase A1 activity"/>
    <property type="evidence" value="ECO:0007669"/>
    <property type="project" value="Ensembl"/>
</dbReference>
<dbReference type="GO" id="GO:0005777">
    <property type="term" value="C:peroxisome"/>
    <property type="evidence" value="ECO:0007669"/>
    <property type="project" value="Ensembl"/>
</dbReference>
<evidence type="ECO:0000256" key="1">
    <source>
        <dbReference type="ARBA" id="ARBA00007824"/>
    </source>
</evidence>
<dbReference type="GO" id="GO:1903008">
    <property type="term" value="P:organelle disassembly"/>
    <property type="evidence" value="ECO:0007669"/>
    <property type="project" value="Ensembl"/>
</dbReference>
<keyword evidence="7" id="KW-1185">Reference proteome</keyword>
<evidence type="ECO:0000256" key="4">
    <source>
        <dbReference type="ARBA" id="ARBA00023098"/>
    </source>
</evidence>
<dbReference type="AlphaFoldDB" id="A0A670YRV7"/>
<evidence type="ECO:0000256" key="3">
    <source>
        <dbReference type="ARBA" id="ARBA00022801"/>
    </source>
</evidence>
<dbReference type="GO" id="GO:0005764">
    <property type="term" value="C:lysosome"/>
    <property type="evidence" value="ECO:0007669"/>
    <property type="project" value="Ensembl"/>
</dbReference>
<dbReference type="PANTHER" id="PTHR13943">
    <property type="entry name" value="HRAS-LIKE SUPPRESSOR - RELATED"/>
    <property type="match status" value="1"/>
</dbReference>
<accession>A0A670YRV7</accession>
<comment type="similarity">
    <text evidence="1">Belongs to the H-rev107 family.</text>
</comment>
<dbReference type="GO" id="GO:0008654">
    <property type="term" value="P:phospholipid biosynthetic process"/>
    <property type="evidence" value="ECO:0007669"/>
    <property type="project" value="Ensembl"/>
</dbReference>
<keyword evidence="3" id="KW-0378">Hydrolase</keyword>
<dbReference type="GO" id="GO:0048471">
    <property type="term" value="C:perinuclear region of cytoplasm"/>
    <property type="evidence" value="ECO:0007669"/>
    <property type="project" value="Ensembl"/>
</dbReference>
<dbReference type="GO" id="GO:0005635">
    <property type="term" value="C:nuclear envelope"/>
    <property type="evidence" value="ECO:0007669"/>
    <property type="project" value="Ensembl"/>
</dbReference>
<evidence type="ECO:0000256" key="2">
    <source>
        <dbReference type="ARBA" id="ARBA00022679"/>
    </source>
</evidence>
<dbReference type="GeneTree" id="ENSGT00940000154853"/>
<sequence>CRLPFPEFLAKSELAGAGCASLMSTLTNKALVKKERLLEVVGHDRYRVNNKYDSKYAPLPVNKIIQLAEEKVGQELEYKITSENCEHFVTELRYGVARSDQVRGSFQTFLDKIGGPFFFFFAGLQALEERLCVNASF</sequence>
<dbReference type="GO" id="GO:0016410">
    <property type="term" value="F:N-acyltransferase activity"/>
    <property type="evidence" value="ECO:0007669"/>
    <property type="project" value="Ensembl"/>
</dbReference>
<dbReference type="GO" id="GO:0070292">
    <property type="term" value="P:N-acylphosphatidylethanolamine metabolic process"/>
    <property type="evidence" value="ECO:0007669"/>
    <property type="project" value="Ensembl"/>
</dbReference>
<dbReference type="GO" id="GO:1904177">
    <property type="term" value="P:regulation of adipose tissue development"/>
    <property type="evidence" value="ECO:0007669"/>
    <property type="project" value="Ensembl"/>
</dbReference>
<reference evidence="6" key="1">
    <citation type="submission" date="2025-08" db="UniProtKB">
        <authorList>
            <consortium name="Ensembl"/>
        </authorList>
    </citation>
    <scope>IDENTIFICATION</scope>
</reference>
<dbReference type="GO" id="GO:0005739">
    <property type="term" value="C:mitochondrion"/>
    <property type="evidence" value="ECO:0007669"/>
    <property type="project" value="Ensembl"/>
</dbReference>
<dbReference type="Gene3D" id="3.90.1720.10">
    <property type="entry name" value="endopeptidase domain like (from Nostoc punctiforme)"/>
    <property type="match status" value="1"/>
</dbReference>
<evidence type="ECO:0000313" key="6">
    <source>
        <dbReference type="Ensembl" id="ENSPTXP00000014550.1"/>
    </source>
</evidence>
<dbReference type="GO" id="GO:0009617">
    <property type="term" value="P:response to bacterium"/>
    <property type="evidence" value="ECO:0007669"/>
    <property type="project" value="Ensembl"/>
</dbReference>
<keyword evidence="4" id="KW-0443">Lipid metabolism</keyword>
<dbReference type="OMA" id="PCENREH"/>
<dbReference type="PROSITE" id="PS51934">
    <property type="entry name" value="LRAT"/>
    <property type="match status" value="1"/>
</dbReference>
<dbReference type="GO" id="GO:0070306">
    <property type="term" value="P:lens fiber cell differentiation"/>
    <property type="evidence" value="ECO:0007669"/>
    <property type="project" value="Ensembl"/>
</dbReference>
<dbReference type="Ensembl" id="ENSPTXT00000015008.1">
    <property type="protein sequence ID" value="ENSPTXP00000014550.1"/>
    <property type="gene ID" value="ENSPTXG00000010078.1"/>
</dbReference>
<reference evidence="6" key="2">
    <citation type="submission" date="2025-09" db="UniProtKB">
        <authorList>
            <consortium name="Ensembl"/>
        </authorList>
    </citation>
    <scope>IDENTIFICATION</scope>
</reference>
<dbReference type="GO" id="GO:0004623">
    <property type="term" value="F:phospholipase A2 activity"/>
    <property type="evidence" value="ECO:0007669"/>
    <property type="project" value="Ensembl"/>
</dbReference>
<dbReference type="GO" id="GO:0005829">
    <property type="term" value="C:cytosol"/>
    <property type="evidence" value="ECO:0007669"/>
    <property type="project" value="Ensembl"/>
</dbReference>
<dbReference type="GO" id="GO:0046485">
    <property type="term" value="P:ether lipid metabolic process"/>
    <property type="evidence" value="ECO:0007669"/>
    <property type="project" value="Ensembl"/>
</dbReference>
<dbReference type="GO" id="GO:0007031">
    <property type="term" value="P:peroxisome organization"/>
    <property type="evidence" value="ECO:0007669"/>
    <property type="project" value="Ensembl"/>
</dbReference>
<dbReference type="Proteomes" id="UP000472273">
    <property type="component" value="Unplaced"/>
</dbReference>
<organism evidence="6 7">
    <name type="scientific">Pseudonaja textilis</name>
    <name type="common">Eastern brown snake</name>
    <dbReference type="NCBI Taxonomy" id="8673"/>
    <lineage>
        <taxon>Eukaryota</taxon>
        <taxon>Metazoa</taxon>
        <taxon>Chordata</taxon>
        <taxon>Craniata</taxon>
        <taxon>Vertebrata</taxon>
        <taxon>Euteleostomi</taxon>
        <taxon>Lepidosauria</taxon>
        <taxon>Squamata</taxon>
        <taxon>Bifurcata</taxon>
        <taxon>Unidentata</taxon>
        <taxon>Episquamata</taxon>
        <taxon>Toxicofera</taxon>
        <taxon>Serpentes</taxon>
        <taxon>Colubroidea</taxon>
        <taxon>Elapidae</taxon>
        <taxon>Hydrophiinae</taxon>
        <taxon>Pseudonaja</taxon>
    </lineage>
</organism>
<proteinExistence type="inferred from homology"/>
<dbReference type="InterPro" id="IPR007053">
    <property type="entry name" value="LRAT_dom"/>
</dbReference>
<dbReference type="InterPro" id="IPR051496">
    <property type="entry name" value="H-rev107_PLA/AT"/>
</dbReference>